<dbReference type="PANTHER" id="PTHR12746">
    <property type="entry name" value="NONSENSE-MEDIATED MRNA DECAY PROTEIN 3"/>
    <property type="match status" value="1"/>
</dbReference>
<keyword evidence="1" id="KW-0963">Cytoplasm</keyword>
<keyword evidence="1" id="KW-0813">Transport</keyword>
<comment type="caution">
    <text evidence="3">The sequence shown here is derived from an EMBL/GenBank/DDBJ whole genome shotgun (WGS) entry which is preliminary data.</text>
</comment>
<dbReference type="GO" id="GO:0005634">
    <property type="term" value="C:nucleus"/>
    <property type="evidence" value="ECO:0007669"/>
    <property type="project" value="UniProtKB-SubCell"/>
</dbReference>
<evidence type="ECO:0000313" key="4">
    <source>
        <dbReference type="Proteomes" id="UP001188597"/>
    </source>
</evidence>
<dbReference type="GO" id="GO:0015031">
    <property type="term" value="P:protein transport"/>
    <property type="evidence" value="ECO:0007669"/>
    <property type="project" value="UniProtKB-KW"/>
</dbReference>
<dbReference type="InterPro" id="IPR007064">
    <property type="entry name" value="Nmd3_N"/>
</dbReference>
<name>A0AA89AZM2_9ASTE</name>
<keyword evidence="1" id="KW-0539">Nucleus</keyword>
<organism evidence="3 4">
    <name type="scientific">Escallonia herrerae</name>
    <dbReference type="NCBI Taxonomy" id="1293975"/>
    <lineage>
        <taxon>Eukaryota</taxon>
        <taxon>Viridiplantae</taxon>
        <taxon>Streptophyta</taxon>
        <taxon>Embryophyta</taxon>
        <taxon>Tracheophyta</taxon>
        <taxon>Spermatophyta</taxon>
        <taxon>Magnoliopsida</taxon>
        <taxon>eudicotyledons</taxon>
        <taxon>Gunneridae</taxon>
        <taxon>Pentapetalae</taxon>
        <taxon>asterids</taxon>
        <taxon>campanulids</taxon>
        <taxon>Escalloniales</taxon>
        <taxon>Escalloniaceae</taxon>
        <taxon>Escallonia</taxon>
    </lineage>
</organism>
<evidence type="ECO:0000313" key="3">
    <source>
        <dbReference type="EMBL" id="KAK3020863.1"/>
    </source>
</evidence>
<proteinExistence type="inferred from homology"/>
<comment type="similarity">
    <text evidence="1">Belongs to the NMD3 family.</text>
</comment>
<evidence type="ECO:0000256" key="1">
    <source>
        <dbReference type="RuleBase" id="RU364108"/>
    </source>
</evidence>
<gene>
    <name evidence="3" type="ORF">RJ639_045545</name>
</gene>
<dbReference type="GO" id="GO:0043023">
    <property type="term" value="F:ribosomal large subunit binding"/>
    <property type="evidence" value="ECO:0007669"/>
    <property type="project" value="InterPro"/>
</dbReference>
<feature type="domain" description="Nmd3 N-terminal" evidence="2">
    <location>
        <begin position="145"/>
        <end position="271"/>
    </location>
</feature>
<reference evidence="3" key="1">
    <citation type="submission" date="2022-12" db="EMBL/GenBank/DDBJ databases">
        <title>Draft genome assemblies for two species of Escallonia (Escalloniales).</title>
        <authorList>
            <person name="Chanderbali A."/>
            <person name="Dervinis C."/>
            <person name="Anghel I."/>
            <person name="Soltis D."/>
            <person name="Soltis P."/>
            <person name="Zapata F."/>
        </authorList>
    </citation>
    <scope>NUCLEOTIDE SEQUENCE</scope>
    <source>
        <strain evidence="3">UCBG64.0493</strain>
        <tissue evidence="3">Leaf</tissue>
    </source>
</reference>
<accession>A0AA89AZM2</accession>
<comment type="subcellular location">
    <subcellularLocation>
        <location evidence="1">Cytoplasm</location>
    </subcellularLocation>
    <subcellularLocation>
        <location evidence="1">Nucleus</location>
    </subcellularLocation>
</comment>
<comment type="function">
    <text evidence="1">Acts as an adapter for the XPO1/CRM1-mediated export of the 60S ribosomal subunit.</text>
</comment>
<evidence type="ECO:0000259" key="2">
    <source>
        <dbReference type="Pfam" id="PF04981"/>
    </source>
</evidence>
<dbReference type="GO" id="GO:0000055">
    <property type="term" value="P:ribosomal large subunit export from nucleus"/>
    <property type="evidence" value="ECO:0007669"/>
    <property type="project" value="TreeGrafter"/>
</dbReference>
<dbReference type="GO" id="GO:0005737">
    <property type="term" value="C:cytoplasm"/>
    <property type="evidence" value="ECO:0007669"/>
    <property type="project" value="UniProtKB-SubCell"/>
</dbReference>
<dbReference type="PANTHER" id="PTHR12746:SF2">
    <property type="entry name" value="60S RIBOSOMAL EXPORT PROTEIN NMD3"/>
    <property type="match status" value="1"/>
</dbReference>
<keyword evidence="4" id="KW-1185">Reference proteome</keyword>
<dbReference type="AlphaFoldDB" id="A0AA89AZM2"/>
<dbReference type="InterPro" id="IPR039768">
    <property type="entry name" value="Nmd3"/>
</dbReference>
<protein>
    <recommendedName>
        <fullName evidence="1">60S ribosomal export protein NMD3</fullName>
    </recommendedName>
</protein>
<keyword evidence="1" id="KW-0653">Protein transport</keyword>
<dbReference type="Proteomes" id="UP001188597">
    <property type="component" value="Unassembled WGS sequence"/>
</dbReference>
<dbReference type="EMBL" id="JAVXUP010000793">
    <property type="protein sequence ID" value="KAK3020863.1"/>
    <property type="molecule type" value="Genomic_DNA"/>
</dbReference>
<dbReference type="Pfam" id="PF04981">
    <property type="entry name" value="NMD3"/>
    <property type="match status" value="1"/>
</dbReference>
<sequence length="329" mass="37624">MGRNQARNGRFGREHAALIGGGWRVEGLEKEREGVEIRLDAVKSHTKEDAEWGFIRMWSFALDVCFSNEGVPDEGLDSWMRKIEGKSSTLQDLAIGYPIEKTPEKIHVQTPSDYAFVRVLEFFPFLPELGFDEEAAGVSVIRSWCCECGTRIPASSANMCERCVWDVYRDITKDLANRVSVIHSLHQVRSLLQPPRTWSKAGPESRELMTCCLKSSKRLDRMNDFKIVTESFVSAEPEAKLIKVKVVIHEMVSEHLGVQKAYTVRYLVQDQILEIMLLAMIDLPRAEKYDAHDLEKDKDLVRVNVALIKRKQKGPEEARDGYKKDVRRV</sequence>